<keyword evidence="2" id="KW-1185">Reference proteome</keyword>
<dbReference type="AlphaFoldDB" id="A0A9X2HWA3"/>
<dbReference type="EMBL" id="JAMFTH010000001">
    <property type="protein sequence ID" value="MCP8897751.1"/>
    <property type="molecule type" value="Genomic_DNA"/>
</dbReference>
<dbReference type="GO" id="GO:0016757">
    <property type="term" value="F:glycosyltransferase activity"/>
    <property type="evidence" value="ECO:0007669"/>
    <property type="project" value="UniProtKB-KW"/>
</dbReference>
<organism evidence="1 2">
    <name type="scientific">Gilvimarinus xylanilyticus</name>
    <dbReference type="NCBI Taxonomy" id="2944139"/>
    <lineage>
        <taxon>Bacteria</taxon>
        <taxon>Pseudomonadati</taxon>
        <taxon>Pseudomonadota</taxon>
        <taxon>Gammaproteobacteria</taxon>
        <taxon>Cellvibrionales</taxon>
        <taxon>Cellvibrionaceae</taxon>
        <taxon>Gilvimarinus</taxon>
    </lineage>
</organism>
<sequence>MATLFSRVALLDWRHCLAVLAALWLVGCAQPVVEPPPPEPAPEPAEPKISPAQAKANKIAWRLSRGDRALARDRLLSPNYDNAYDHYQAVLLLESDNREAQLGLQAIVLRYLDMSRSAAQRSRFRDAEIYLDRAASVLPDNAAVQDMVARQREAMDKPLERPESSDSVRLNTSALAARSTEAKAQLATLAQRARSQDIMVLIVAASDAQGRWIYQTMREAVPGYLLRGDIKIGSPARIEFLPPP</sequence>
<proteinExistence type="predicted"/>
<evidence type="ECO:0000313" key="2">
    <source>
        <dbReference type="Proteomes" id="UP001139319"/>
    </source>
</evidence>
<evidence type="ECO:0000313" key="1">
    <source>
        <dbReference type="EMBL" id="MCP8897751.1"/>
    </source>
</evidence>
<name>A0A9X2HWA3_9GAMM</name>
<protein>
    <submittedName>
        <fullName evidence="1">N-acetylglucosaminyltransferase</fullName>
    </submittedName>
</protein>
<accession>A0A9X2HWA3</accession>
<dbReference type="RefSeq" id="WP_253966051.1">
    <property type="nucleotide sequence ID" value="NZ_JAMFTH010000001.1"/>
</dbReference>
<comment type="caution">
    <text evidence="1">The sequence shown here is derived from an EMBL/GenBank/DDBJ whole genome shotgun (WGS) entry which is preliminary data.</text>
</comment>
<reference evidence="1" key="2">
    <citation type="submission" date="2023-01" db="EMBL/GenBank/DDBJ databases">
        <title>Gilvimarinus xylanilyticus HB14 isolated from Caulerpa lentillifera aquaculture base in Hainan, China.</title>
        <authorList>
            <person name="Zhang Y.-J."/>
        </authorList>
    </citation>
    <scope>NUCLEOTIDE SEQUENCE</scope>
    <source>
        <strain evidence="1">HB14</strain>
    </source>
</reference>
<dbReference type="Proteomes" id="UP001139319">
    <property type="component" value="Unassembled WGS sequence"/>
</dbReference>
<keyword evidence="1" id="KW-0808">Transferase</keyword>
<reference evidence="1" key="1">
    <citation type="submission" date="2022-05" db="EMBL/GenBank/DDBJ databases">
        <authorList>
            <person name="Sun H.-N."/>
        </authorList>
    </citation>
    <scope>NUCLEOTIDE SEQUENCE</scope>
    <source>
        <strain evidence="1">HB14</strain>
    </source>
</reference>
<gene>
    <name evidence="1" type="ORF">M6D89_00405</name>
</gene>
<keyword evidence="1" id="KW-0328">Glycosyltransferase</keyword>
<dbReference type="PROSITE" id="PS51257">
    <property type="entry name" value="PROKAR_LIPOPROTEIN"/>
    <property type="match status" value="1"/>
</dbReference>